<reference evidence="4 5" key="1">
    <citation type="submission" date="2017-01" db="EMBL/GenBank/DDBJ databases">
        <title>Genome analysis of Paenibacillus selenitrireducens ES3-24.</title>
        <authorList>
            <person name="Xu D."/>
            <person name="Yao R."/>
            <person name="Zheng S."/>
        </authorList>
    </citation>
    <scope>NUCLEOTIDE SEQUENCE [LARGE SCALE GENOMIC DNA]</scope>
    <source>
        <strain evidence="4 5">ES3-24</strain>
    </source>
</reference>
<dbReference type="InterPro" id="IPR054363">
    <property type="entry name" value="GH95_cat"/>
</dbReference>
<dbReference type="RefSeq" id="WP_078497876.1">
    <property type="nucleotide sequence ID" value="NZ_MSZX01000002.1"/>
</dbReference>
<evidence type="ECO:0000259" key="1">
    <source>
        <dbReference type="Pfam" id="PF14498"/>
    </source>
</evidence>
<dbReference type="FunFam" id="1.50.10.10:FF:000028">
    <property type="entry name" value="Alpha-L-fucosidase 2"/>
    <property type="match status" value="1"/>
</dbReference>
<dbReference type="Gene3D" id="1.50.10.10">
    <property type="match status" value="1"/>
</dbReference>
<evidence type="ECO:0000313" key="5">
    <source>
        <dbReference type="Proteomes" id="UP000190188"/>
    </source>
</evidence>
<protein>
    <submittedName>
        <fullName evidence="4">Alpha-L-fucosidase</fullName>
    </submittedName>
</protein>
<sequence length="795" mass="88652">MRLHYTQAASKWTEALPLGNGRLGAMVFGGVQTELLQLNEDTLWSGAPKDGTNPNAKTLLPDIRRLIEEGRYTEADQLCKGTMGPYTQSYMPLGDLTIQFHHGALSKSYVRELDLNQGISVTEYTIGQVDYRRTSFISHPDQVLVYRIEASRPGMLSFTARCTSPLKYRSTTDGDHFIIKGVAPTHVDPNYYDTDEPIRYGDTGMKFEGRLAVKLEQGKVHVDPDGIHVEGTTSATLIFSSATSFNGFDHHPGTEGKDPSPIAASYVNSALAKSYDELLQAHVGDYRQLFDRVSLHLGDSNISEDLPTDRRIIEYGVQDPRLVELLFQYGRYLLISSSRPGTQAANLQGIWNKETRPPWSSNYTLNINAQMNYWLAESCNLAECHEPLLDFIGNLAVTGAETARENYGLRGWVAHHNSDVWCQSTPVGAFGDGDPVWASWFMAAPWLCQHLWQHYEFGGDLNFLRDQAYPVMREAALFCLDWLIENKDGYLVTSPSTSPEHKFVGPDGKRTAVSQATTMDMTLIRELFTNCIQASDLLGLDEAFRQQLEEAQDRLLPYQIGQHGQLQEWSSDFDDEDIHHRHVSHLYGMYPGNQLTLTETPAFFDAARTSLNRRSDVGTGWSLAWKINLWARFGDGNRAHQLIGNLLQLVDTDQGSMTGGGVYPNLLDAHPPFQIDGNFGFSSGVVEMLMQSHTGRIQLLPALPNAWHTGEVKGLRARGGFEVDLSWREGHIERVEILSIQGGFCRMETAVPLRIEANGTHTLADAYVAQSGELGFRTQPGERYILVPASVPAST</sequence>
<gene>
    <name evidence="4" type="ORF">BVG16_07330</name>
</gene>
<dbReference type="InterPro" id="IPR027414">
    <property type="entry name" value="GH95_N_dom"/>
</dbReference>
<comment type="caution">
    <text evidence="4">The sequence shown here is derived from an EMBL/GenBank/DDBJ whole genome shotgun (WGS) entry which is preliminary data.</text>
</comment>
<dbReference type="InterPro" id="IPR008928">
    <property type="entry name" value="6-hairpin_glycosidase_sf"/>
</dbReference>
<accession>A0A1T2XKY0</accession>
<evidence type="ECO:0000313" key="4">
    <source>
        <dbReference type="EMBL" id="OPA80531.1"/>
    </source>
</evidence>
<feature type="domain" description="Glycosyl hydrolase family 95 N-terminal" evidence="1">
    <location>
        <begin position="3"/>
        <end position="246"/>
    </location>
</feature>
<dbReference type="GO" id="GO:0004560">
    <property type="term" value="F:alpha-L-fucosidase activity"/>
    <property type="evidence" value="ECO:0007669"/>
    <property type="project" value="InterPro"/>
</dbReference>
<dbReference type="SUPFAM" id="SSF48208">
    <property type="entry name" value="Six-hairpin glycosidases"/>
    <property type="match status" value="1"/>
</dbReference>
<dbReference type="AlphaFoldDB" id="A0A1T2XKY0"/>
<dbReference type="GO" id="GO:0005975">
    <property type="term" value="P:carbohydrate metabolic process"/>
    <property type="evidence" value="ECO:0007669"/>
    <property type="project" value="InterPro"/>
</dbReference>
<feature type="domain" description="Alpha fucosidase A-like C-terminal" evidence="2">
    <location>
        <begin position="691"/>
        <end position="786"/>
    </location>
</feature>
<dbReference type="PIRSF" id="PIRSF007663">
    <property type="entry name" value="UCP007663"/>
    <property type="match status" value="1"/>
</dbReference>
<dbReference type="EMBL" id="MSZX01000002">
    <property type="protein sequence ID" value="OPA80531.1"/>
    <property type="molecule type" value="Genomic_DNA"/>
</dbReference>
<dbReference type="Pfam" id="PF21307">
    <property type="entry name" value="Glyco_hydro_95_C"/>
    <property type="match status" value="1"/>
</dbReference>
<dbReference type="Pfam" id="PF22124">
    <property type="entry name" value="Glyco_hydro_95_cat"/>
    <property type="match status" value="1"/>
</dbReference>
<dbReference type="InterPro" id="IPR049053">
    <property type="entry name" value="AFCA-like_C"/>
</dbReference>
<organism evidence="4 5">
    <name type="scientific">Paenibacillus selenitireducens</name>
    <dbReference type="NCBI Taxonomy" id="1324314"/>
    <lineage>
        <taxon>Bacteria</taxon>
        <taxon>Bacillati</taxon>
        <taxon>Bacillota</taxon>
        <taxon>Bacilli</taxon>
        <taxon>Bacillales</taxon>
        <taxon>Paenibacillaceae</taxon>
        <taxon>Paenibacillus</taxon>
    </lineage>
</organism>
<proteinExistence type="predicted"/>
<evidence type="ECO:0000259" key="3">
    <source>
        <dbReference type="Pfam" id="PF22124"/>
    </source>
</evidence>
<dbReference type="PANTHER" id="PTHR31084:SF0">
    <property type="entry name" value="ALPHA-L-FUCOSIDASE 2"/>
    <property type="match status" value="1"/>
</dbReference>
<evidence type="ECO:0000259" key="2">
    <source>
        <dbReference type="Pfam" id="PF21307"/>
    </source>
</evidence>
<dbReference type="InterPro" id="IPR012341">
    <property type="entry name" value="6hp_glycosidase-like_sf"/>
</dbReference>
<name>A0A1T2XKY0_9BACL</name>
<dbReference type="OrthoDB" id="9802600at2"/>
<dbReference type="Pfam" id="PF14498">
    <property type="entry name" value="Glyco_hyd_65N_2"/>
    <property type="match status" value="1"/>
</dbReference>
<feature type="domain" description="Glycosyl hydrolase family 95 catalytic" evidence="3">
    <location>
        <begin position="274"/>
        <end position="689"/>
    </location>
</feature>
<dbReference type="Gene3D" id="2.70.98.50">
    <property type="entry name" value="putative glycoside hydrolase family protein from bacillus halodurans"/>
    <property type="match status" value="1"/>
</dbReference>
<dbReference type="STRING" id="1324314.BVG16_07330"/>
<dbReference type="Proteomes" id="UP000190188">
    <property type="component" value="Unassembled WGS sequence"/>
</dbReference>
<dbReference type="PANTHER" id="PTHR31084">
    <property type="entry name" value="ALPHA-L-FUCOSIDASE 2"/>
    <property type="match status" value="1"/>
</dbReference>
<dbReference type="InterPro" id="IPR016518">
    <property type="entry name" value="Alpha-L-fucosidase"/>
</dbReference>
<keyword evidence="5" id="KW-1185">Reference proteome</keyword>